<dbReference type="EMBL" id="PGOL01002115">
    <property type="protein sequence ID" value="PKI50441.1"/>
    <property type="molecule type" value="Genomic_DNA"/>
</dbReference>
<keyword evidence="2" id="KW-1185">Reference proteome</keyword>
<name>A0A2I0J2H8_PUNGR</name>
<accession>A0A2I0J2H8</accession>
<reference evidence="1 2" key="1">
    <citation type="submission" date="2017-11" db="EMBL/GenBank/DDBJ databases">
        <title>De-novo sequencing of pomegranate (Punica granatum L.) genome.</title>
        <authorList>
            <person name="Akparov Z."/>
            <person name="Amiraslanov A."/>
            <person name="Hajiyeva S."/>
            <person name="Abbasov M."/>
            <person name="Kaur K."/>
            <person name="Hamwieh A."/>
            <person name="Solovyev V."/>
            <person name="Salamov A."/>
            <person name="Braich B."/>
            <person name="Kosarev P."/>
            <person name="Mahmoud A."/>
            <person name="Hajiyev E."/>
            <person name="Babayeva S."/>
            <person name="Izzatullayeva V."/>
            <person name="Mammadov A."/>
            <person name="Mammadov A."/>
            <person name="Sharifova S."/>
            <person name="Ojaghi J."/>
            <person name="Eynullazada K."/>
            <person name="Bayramov B."/>
            <person name="Abdulazimova A."/>
            <person name="Shahmuradov I."/>
        </authorList>
    </citation>
    <scope>NUCLEOTIDE SEQUENCE [LARGE SCALE GENOMIC DNA]</scope>
    <source>
        <strain evidence="2">cv. AG2017</strain>
        <tissue evidence="1">Leaf</tissue>
    </source>
</reference>
<evidence type="ECO:0000313" key="1">
    <source>
        <dbReference type="EMBL" id="PKI50441.1"/>
    </source>
</evidence>
<dbReference type="Proteomes" id="UP000233551">
    <property type="component" value="Unassembled WGS sequence"/>
</dbReference>
<dbReference type="AlphaFoldDB" id="A0A2I0J2H8"/>
<organism evidence="1 2">
    <name type="scientific">Punica granatum</name>
    <name type="common">Pomegranate</name>
    <dbReference type="NCBI Taxonomy" id="22663"/>
    <lineage>
        <taxon>Eukaryota</taxon>
        <taxon>Viridiplantae</taxon>
        <taxon>Streptophyta</taxon>
        <taxon>Embryophyta</taxon>
        <taxon>Tracheophyta</taxon>
        <taxon>Spermatophyta</taxon>
        <taxon>Magnoliopsida</taxon>
        <taxon>eudicotyledons</taxon>
        <taxon>Gunneridae</taxon>
        <taxon>Pentapetalae</taxon>
        <taxon>rosids</taxon>
        <taxon>malvids</taxon>
        <taxon>Myrtales</taxon>
        <taxon>Lythraceae</taxon>
        <taxon>Punica</taxon>
    </lineage>
</organism>
<feature type="non-terminal residue" evidence="1">
    <location>
        <position position="112"/>
    </location>
</feature>
<gene>
    <name evidence="1" type="ORF">CRG98_029191</name>
</gene>
<sequence>MGNRRNEMGASNTNCSFIFFLFHIQQPVSHTKSPVILSQPLAPSKMYGFISNHFLGRIQPHFPLLSSHCPFYFYYSSSLPPHTALKSEVGTVGEGNGNALPHPITRIIRCPE</sequence>
<evidence type="ECO:0000313" key="2">
    <source>
        <dbReference type="Proteomes" id="UP000233551"/>
    </source>
</evidence>
<comment type="caution">
    <text evidence="1">The sequence shown here is derived from an EMBL/GenBank/DDBJ whole genome shotgun (WGS) entry which is preliminary data.</text>
</comment>
<protein>
    <submittedName>
        <fullName evidence="1">Uncharacterized protein</fullName>
    </submittedName>
</protein>
<proteinExistence type="predicted"/>